<organism evidence="1 3">
    <name type="scientific">Tanacetum coccineum</name>
    <dbReference type="NCBI Taxonomy" id="301880"/>
    <lineage>
        <taxon>Eukaryota</taxon>
        <taxon>Viridiplantae</taxon>
        <taxon>Streptophyta</taxon>
        <taxon>Embryophyta</taxon>
        <taxon>Tracheophyta</taxon>
        <taxon>Spermatophyta</taxon>
        <taxon>Magnoliopsida</taxon>
        <taxon>eudicotyledons</taxon>
        <taxon>Gunneridae</taxon>
        <taxon>Pentapetalae</taxon>
        <taxon>asterids</taxon>
        <taxon>campanulids</taxon>
        <taxon>Asterales</taxon>
        <taxon>Asteraceae</taxon>
        <taxon>Asteroideae</taxon>
        <taxon>Anthemideae</taxon>
        <taxon>Anthemidinae</taxon>
        <taxon>Tanacetum</taxon>
    </lineage>
</organism>
<name>A0ABQ5BYJ4_9ASTR</name>
<comment type="caution">
    <text evidence="1">The sequence shown here is derived from an EMBL/GenBank/DDBJ whole genome shotgun (WGS) entry which is preliminary data.</text>
</comment>
<accession>A0ABQ5BYJ4</accession>
<reference evidence="1" key="1">
    <citation type="journal article" date="2022" name="Int. J. Mol. Sci.">
        <title>Draft Genome of Tanacetum Coccineum: Genomic Comparison of Closely Related Tanacetum-Family Plants.</title>
        <authorList>
            <person name="Yamashiro T."/>
            <person name="Shiraishi A."/>
            <person name="Nakayama K."/>
            <person name="Satake H."/>
        </authorList>
    </citation>
    <scope>NUCLEOTIDE SEQUENCE</scope>
</reference>
<dbReference type="Proteomes" id="UP001151760">
    <property type="component" value="Unassembled WGS sequence"/>
</dbReference>
<proteinExistence type="predicted"/>
<evidence type="ECO:0000313" key="2">
    <source>
        <dbReference type="EMBL" id="GJT73899.1"/>
    </source>
</evidence>
<dbReference type="EMBL" id="BQNB010013662">
    <property type="protein sequence ID" value="GJT18738.1"/>
    <property type="molecule type" value="Genomic_DNA"/>
</dbReference>
<evidence type="ECO:0000313" key="3">
    <source>
        <dbReference type="Proteomes" id="UP001151760"/>
    </source>
</evidence>
<dbReference type="EMBL" id="BQNB010018393">
    <property type="protein sequence ID" value="GJT73899.1"/>
    <property type="molecule type" value="Genomic_DNA"/>
</dbReference>
<gene>
    <name evidence="1" type="ORF">Tco_0877444</name>
    <name evidence="2" type="ORF">Tco_1033185</name>
</gene>
<sequence length="169" mass="19525">MEAIQAFLKEYDHIPPNEKCMALLLDEDRFFKIKQNHPLFYFDDDDDEYTVIWRRPKAITPYEPSKEPEDPLIMGEDELSTIPEKDKSSVKDLVPIPSGSKGFSNDILDDESLLSQDIPITSPKIDFFSEEFRLGTRSFSPGMIKTKKKMIVMMMILRATMILLKTLIS</sequence>
<keyword evidence="3" id="KW-1185">Reference proteome</keyword>
<reference evidence="1" key="2">
    <citation type="submission" date="2022-01" db="EMBL/GenBank/DDBJ databases">
        <authorList>
            <person name="Yamashiro T."/>
            <person name="Shiraishi A."/>
            <person name="Satake H."/>
            <person name="Nakayama K."/>
        </authorList>
    </citation>
    <scope>NUCLEOTIDE SEQUENCE</scope>
</reference>
<protein>
    <submittedName>
        <fullName evidence="1">Uncharacterized protein</fullName>
    </submittedName>
</protein>
<evidence type="ECO:0000313" key="1">
    <source>
        <dbReference type="EMBL" id="GJT18738.1"/>
    </source>
</evidence>